<protein>
    <submittedName>
        <fullName evidence="1">Uncharacterized protein</fullName>
    </submittedName>
</protein>
<proteinExistence type="predicted"/>
<sequence>MLKYKILNNNNTTELVSIDYESYKIGDDKDTITFNLSKSGTVRNNDTIVMNSTVVIDNIANNIANNVNFELVTEAIMTNDSEVTLNIPTTFQLTPDKVSLYEDNSSGTYVQYYILEFTAPHFFASDTKNSDRIIYISNYIITDGNGEPIKNKIYFEYSSTNSIYIPTNISQINYTNDKGDNLVLQVSNKEFFDNYNAIFLNEFKTFDYERDDFRFTNSQILTISKRNSIFNIPLTLENNFETDLFKEDLLTTNFVEKEKEKAINRIVNMEKQVYYPVYIKDDGSRDFIEKIVFNLHFRERSGDSWLVENDKFWNGTNYDTNPPSAPKCTSSTGNTVYSVPSNQSDLLSYLGFTNNDVRYQKSKLKKSFLRLLFYDSMNQTNQNLLYTSTIFMDSGTLFGKYCRYIEDEPYLHDKDGIIEESVGIKVDREPSCELLKKYDSTITNCCSEKADDIRDELRLSSQLIVEDKYNNQASSEGFYLYLFSEDDPKLVGKNIYMKVEFNHAGYGRTLPFMCPTNDVNGCPLSFQDIITEWYKYKNSDGEVVGFPVKKYYSYTYIKLECIYDKTLKRHVYYFANQCSSTGTEVKNVDEDDRKMIINLYEAKVG</sequence>
<evidence type="ECO:0000313" key="1">
    <source>
        <dbReference type="EMBL" id="DAD66775.1"/>
    </source>
</evidence>
<reference evidence="1" key="1">
    <citation type="journal article" date="2021" name="Proc. Natl. Acad. Sci. U.S.A.">
        <title>A Catalog of Tens of Thousands of Viruses from Human Metagenomes Reveals Hidden Associations with Chronic Diseases.</title>
        <authorList>
            <person name="Tisza M.J."/>
            <person name="Buck C.B."/>
        </authorList>
    </citation>
    <scope>NUCLEOTIDE SEQUENCE</scope>
    <source>
        <strain evidence="1">CtPuP5</strain>
    </source>
</reference>
<dbReference type="EMBL" id="BK014662">
    <property type="protein sequence ID" value="DAD66775.1"/>
    <property type="molecule type" value="Genomic_DNA"/>
</dbReference>
<organism evidence="1">
    <name type="scientific">Myoviridae sp. ctPuP5</name>
    <dbReference type="NCBI Taxonomy" id="2823543"/>
    <lineage>
        <taxon>Viruses</taxon>
        <taxon>Duplodnaviria</taxon>
        <taxon>Heunggongvirae</taxon>
        <taxon>Uroviricota</taxon>
        <taxon>Caudoviricetes</taxon>
    </lineage>
</organism>
<name>A0A8S5LA68_9CAUD</name>
<accession>A0A8S5LA68</accession>